<dbReference type="Proteomes" id="UP000183805">
    <property type="component" value="Unassembled WGS sequence"/>
</dbReference>
<sequence length="83" mass="9492">MRHTSNEAWLFLLLVVLAIVMPFIIGLVVVKTYRRFKPIEQADTDSVSIMSSIESKDSFFKILFVGFLVSSPIFYGLYHSFLA</sequence>
<organism evidence="2 5">
    <name type="scientific">Pseudoalteromonas lipolytica</name>
    <dbReference type="NCBI Taxonomy" id="570156"/>
    <lineage>
        <taxon>Bacteria</taxon>
        <taxon>Pseudomonadati</taxon>
        <taxon>Pseudomonadota</taxon>
        <taxon>Gammaproteobacteria</taxon>
        <taxon>Alteromonadales</taxon>
        <taxon>Pseudoalteromonadaceae</taxon>
        <taxon>Pseudoalteromonas</taxon>
    </lineage>
</organism>
<keyword evidence="1" id="KW-0472">Membrane</keyword>
<reference evidence="3 4" key="1">
    <citation type="submission" date="2016-10" db="EMBL/GenBank/DDBJ databases">
        <authorList>
            <person name="Varghese N."/>
            <person name="Submissions S."/>
        </authorList>
    </citation>
    <scope>NUCLEOTIDE SEQUENCE [LARGE SCALE GENOMIC DNA]</scope>
    <source>
        <strain evidence="3 4">CGMCC 1.8499</strain>
    </source>
</reference>
<evidence type="ECO:0000313" key="5">
    <source>
        <dbReference type="Proteomes" id="UP000264605"/>
    </source>
</evidence>
<keyword evidence="1" id="KW-0812">Transmembrane</keyword>
<keyword evidence="1" id="KW-1133">Transmembrane helix</keyword>
<evidence type="ECO:0000313" key="4">
    <source>
        <dbReference type="Proteomes" id="UP000183805"/>
    </source>
</evidence>
<reference evidence="2 5" key="2">
    <citation type="submission" date="2018-08" db="EMBL/GenBank/DDBJ databases">
        <title>Draft genome sequence of Pseudoalteromonas donghaensis HJ51.</title>
        <authorList>
            <person name="Oh J."/>
            <person name="Roh D."/>
        </authorList>
    </citation>
    <scope>NUCLEOTIDE SEQUENCE [LARGE SCALE GENOMIC DNA]</scope>
    <source>
        <strain evidence="2 5">HJ51</strain>
    </source>
</reference>
<name>A0AAD0S129_9GAMM</name>
<keyword evidence="4" id="KW-1185">Reference proteome</keyword>
<gene>
    <name evidence="2" type="ORF">D0907_09830</name>
    <name evidence="3" type="ORF">SAMN04487854_110129</name>
</gene>
<feature type="transmembrane region" description="Helical" evidence="1">
    <location>
        <begin position="6"/>
        <end position="30"/>
    </location>
</feature>
<protein>
    <submittedName>
        <fullName evidence="2">Uncharacterized protein</fullName>
    </submittedName>
</protein>
<proteinExistence type="predicted"/>
<evidence type="ECO:0000256" key="1">
    <source>
        <dbReference type="SAM" id="Phobius"/>
    </source>
</evidence>
<dbReference type="EMBL" id="CP032090">
    <property type="protein sequence ID" value="AXV65549.1"/>
    <property type="molecule type" value="Genomic_DNA"/>
</dbReference>
<dbReference type="RefSeq" id="WP_065978689.1">
    <property type="nucleotide sequence ID" value="NZ_CP032090.1"/>
</dbReference>
<dbReference type="Proteomes" id="UP000264605">
    <property type="component" value="Chromosome"/>
</dbReference>
<evidence type="ECO:0000313" key="2">
    <source>
        <dbReference type="EMBL" id="AXV65549.1"/>
    </source>
</evidence>
<feature type="transmembrane region" description="Helical" evidence="1">
    <location>
        <begin position="59"/>
        <end position="78"/>
    </location>
</feature>
<dbReference type="AlphaFoldDB" id="A0AAD0S129"/>
<dbReference type="KEGG" id="pdj:D0907_09830"/>
<evidence type="ECO:0000313" key="3">
    <source>
        <dbReference type="EMBL" id="SFT81381.1"/>
    </source>
</evidence>
<dbReference type="GeneID" id="99505759"/>
<dbReference type="EMBL" id="FPAZ01000010">
    <property type="protein sequence ID" value="SFT81381.1"/>
    <property type="molecule type" value="Genomic_DNA"/>
</dbReference>
<accession>A0AAD0S129</accession>